<evidence type="ECO:0000313" key="2">
    <source>
        <dbReference type="EMBL" id="KAK3258102.1"/>
    </source>
</evidence>
<dbReference type="Gene3D" id="3.40.50.1820">
    <property type="entry name" value="alpha/beta hydrolase"/>
    <property type="match status" value="1"/>
</dbReference>
<proteinExistence type="predicted"/>
<comment type="caution">
    <text evidence="2">The sequence shown here is derived from an EMBL/GenBank/DDBJ whole genome shotgun (WGS) entry which is preliminary data.</text>
</comment>
<keyword evidence="3" id="KW-1185">Reference proteome</keyword>
<dbReference type="Proteomes" id="UP001190700">
    <property type="component" value="Unassembled WGS sequence"/>
</dbReference>
<sequence length="233" mass="25366">MVLAFRGTETTKWKDIATDANFLPAGFNAERVSDGGEGPQVHSGFLQAFDSVRAQLMSLVDIILGSDEGPWQVYVTGHSLGGALATLMSYELASSAAQKRRDINVVMYNYGSPRVGNIRFAKEYNELVPDSHRLVNGIDGVPRVPLLLDYCHVEHGVYIDKDGSISMKSPTANTLEDEDVYVDYVAKVVGERAAKDALDVVATLQGGDAVSAHMEDCYYDTLKLCAAKRIDQA</sequence>
<dbReference type="Pfam" id="PF01764">
    <property type="entry name" value="Lipase_3"/>
    <property type="match status" value="1"/>
</dbReference>
<protein>
    <recommendedName>
        <fullName evidence="1">Fungal lipase-type domain-containing protein</fullName>
    </recommendedName>
</protein>
<dbReference type="InterPro" id="IPR029058">
    <property type="entry name" value="AB_hydrolase_fold"/>
</dbReference>
<dbReference type="AlphaFoldDB" id="A0AAE0FE76"/>
<dbReference type="PANTHER" id="PTHR47759">
    <property type="entry name" value="OS04G0509100 PROTEIN"/>
    <property type="match status" value="1"/>
</dbReference>
<dbReference type="SUPFAM" id="SSF53474">
    <property type="entry name" value="alpha/beta-Hydrolases"/>
    <property type="match status" value="1"/>
</dbReference>
<name>A0AAE0FE76_9CHLO</name>
<dbReference type="EMBL" id="LGRX02019825">
    <property type="protein sequence ID" value="KAK3258102.1"/>
    <property type="molecule type" value="Genomic_DNA"/>
</dbReference>
<reference evidence="2 3" key="1">
    <citation type="journal article" date="2015" name="Genome Biol. Evol.">
        <title>Comparative Genomics of a Bacterivorous Green Alga Reveals Evolutionary Causalities and Consequences of Phago-Mixotrophic Mode of Nutrition.</title>
        <authorList>
            <person name="Burns J.A."/>
            <person name="Paasch A."/>
            <person name="Narechania A."/>
            <person name="Kim E."/>
        </authorList>
    </citation>
    <scope>NUCLEOTIDE SEQUENCE [LARGE SCALE GENOMIC DNA]</scope>
    <source>
        <strain evidence="2 3">PLY_AMNH</strain>
    </source>
</reference>
<evidence type="ECO:0000259" key="1">
    <source>
        <dbReference type="Pfam" id="PF01764"/>
    </source>
</evidence>
<dbReference type="CDD" id="cd00519">
    <property type="entry name" value="Lipase_3"/>
    <property type="match status" value="1"/>
</dbReference>
<dbReference type="InterPro" id="IPR002921">
    <property type="entry name" value="Fungal_lipase-type"/>
</dbReference>
<dbReference type="PANTHER" id="PTHR47759:SF2">
    <property type="entry name" value="TRIGLYCERIDE LIPASE"/>
    <property type="match status" value="1"/>
</dbReference>
<accession>A0AAE0FE76</accession>
<organism evidence="2 3">
    <name type="scientific">Cymbomonas tetramitiformis</name>
    <dbReference type="NCBI Taxonomy" id="36881"/>
    <lineage>
        <taxon>Eukaryota</taxon>
        <taxon>Viridiplantae</taxon>
        <taxon>Chlorophyta</taxon>
        <taxon>Pyramimonadophyceae</taxon>
        <taxon>Pyramimonadales</taxon>
        <taxon>Pyramimonadaceae</taxon>
        <taxon>Cymbomonas</taxon>
    </lineage>
</organism>
<evidence type="ECO:0000313" key="3">
    <source>
        <dbReference type="Proteomes" id="UP001190700"/>
    </source>
</evidence>
<feature type="domain" description="Fungal lipase-type" evidence="1">
    <location>
        <begin position="2"/>
        <end position="146"/>
    </location>
</feature>
<dbReference type="GO" id="GO:0006629">
    <property type="term" value="P:lipid metabolic process"/>
    <property type="evidence" value="ECO:0007669"/>
    <property type="project" value="InterPro"/>
</dbReference>
<gene>
    <name evidence="2" type="ORF">CYMTET_32836</name>
</gene>